<proteinExistence type="predicted"/>
<sequence length="156" mass="18175">MDGKIFQHKTKIGKREMIRKLKRSKMSSESVLIDNAEDIVDQLFNEEHAKPVFRSDVSTILFIALIICFIVMIIYWYCVDKEKGAIDSAYSKNSMKRKRIPTEDPEEGNNDRELLEIARPKIVLSTPSRNEVEIESVEHDDRKKRERVVENLSSHP</sequence>
<keyword evidence="2" id="KW-1133">Transmembrane helix</keyword>
<keyword evidence="2" id="KW-0812">Transmembrane</keyword>
<organism evidence="3 4">
    <name type="scientific">Clunio marinus</name>
    <dbReference type="NCBI Taxonomy" id="568069"/>
    <lineage>
        <taxon>Eukaryota</taxon>
        <taxon>Metazoa</taxon>
        <taxon>Ecdysozoa</taxon>
        <taxon>Arthropoda</taxon>
        <taxon>Hexapoda</taxon>
        <taxon>Insecta</taxon>
        <taxon>Pterygota</taxon>
        <taxon>Neoptera</taxon>
        <taxon>Endopterygota</taxon>
        <taxon>Diptera</taxon>
        <taxon>Nematocera</taxon>
        <taxon>Chironomoidea</taxon>
        <taxon>Chironomidae</taxon>
        <taxon>Clunio</taxon>
    </lineage>
</organism>
<dbReference type="Proteomes" id="UP000183832">
    <property type="component" value="Unassembled WGS sequence"/>
</dbReference>
<evidence type="ECO:0000256" key="1">
    <source>
        <dbReference type="SAM" id="MobiDB-lite"/>
    </source>
</evidence>
<gene>
    <name evidence="3" type="ORF">CLUMA_CG019044</name>
</gene>
<reference evidence="3 4" key="1">
    <citation type="submission" date="2015-04" db="EMBL/GenBank/DDBJ databases">
        <authorList>
            <person name="Syromyatnikov M.Y."/>
            <person name="Popov V.N."/>
        </authorList>
    </citation>
    <scope>NUCLEOTIDE SEQUENCE [LARGE SCALE GENOMIC DNA]</scope>
</reference>
<name>A0A1J1J2P0_9DIPT</name>
<evidence type="ECO:0000313" key="4">
    <source>
        <dbReference type="Proteomes" id="UP000183832"/>
    </source>
</evidence>
<protein>
    <submittedName>
        <fullName evidence="3">CLUMA_CG019044, isoform A</fullName>
    </submittedName>
</protein>
<evidence type="ECO:0000256" key="2">
    <source>
        <dbReference type="SAM" id="Phobius"/>
    </source>
</evidence>
<feature type="compositionally biased region" description="Basic and acidic residues" evidence="1">
    <location>
        <begin position="130"/>
        <end position="149"/>
    </location>
</feature>
<feature type="region of interest" description="Disordered" evidence="1">
    <location>
        <begin position="91"/>
        <end position="114"/>
    </location>
</feature>
<feature type="transmembrane region" description="Helical" evidence="2">
    <location>
        <begin position="60"/>
        <end position="78"/>
    </location>
</feature>
<evidence type="ECO:0000313" key="3">
    <source>
        <dbReference type="EMBL" id="CRL06226.1"/>
    </source>
</evidence>
<feature type="region of interest" description="Disordered" evidence="1">
    <location>
        <begin position="128"/>
        <end position="156"/>
    </location>
</feature>
<dbReference type="AlphaFoldDB" id="A0A1J1J2P0"/>
<dbReference type="EMBL" id="CVRI01000066">
    <property type="protein sequence ID" value="CRL06226.1"/>
    <property type="molecule type" value="Genomic_DNA"/>
</dbReference>
<keyword evidence="4" id="KW-1185">Reference proteome</keyword>
<accession>A0A1J1J2P0</accession>
<keyword evidence="2" id="KW-0472">Membrane</keyword>